<keyword evidence="3" id="KW-0800">Toxin</keyword>
<dbReference type="GO" id="GO:0090729">
    <property type="term" value="F:toxin activity"/>
    <property type="evidence" value="ECO:0007669"/>
    <property type="project" value="UniProtKB-KW"/>
</dbReference>
<feature type="signal peptide" evidence="4">
    <location>
        <begin position="1"/>
        <end position="21"/>
    </location>
</feature>
<dbReference type="EMBL" id="GFBG01000004">
    <property type="protein sequence ID" value="JAW07163.1"/>
    <property type="molecule type" value="Transcribed_RNA"/>
</dbReference>
<keyword evidence="4" id="KW-0732">Signal</keyword>
<dbReference type="GO" id="GO:0034220">
    <property type="term" value="P:monoatomic ion transmembrane transport"/>
    <property type="evidence" value="ECO:0007669"/>
    <property type="project" value="UniProtKB-KW"/>
</dbReference>
<keyword evidence="5" id="KW-0406">Ion transport</keyword>
<organism evidence="5">
    <name type="scientific">Megacormus gertschi</name>
    <dbReference type="NCBI Taxonomy" id="1843536"/>
    <lineage>
        <taxon>Eukaryota</taxon>
        <taxon>Metazoa</taxon>
        <taxon>Ecdysozoa</taxon>
        <taxon>Arthropoda</taxon>
        <taxon>Chelicerata</taxon>
        <taxon>Arachnida</taxon>
        <taxon>Scorpiones</taxon>
        <taxon>Iurida</taxon>
        <taxon>Chactoidea</taxon>
        <taxon>Euscorpiidae</taxon>
        <taxon>Megacorminae</taxon>
        <taxon>Megacormini</taxon>
        <taxon>Megacormus</taxon>
    </lineage>
</organism>
<dbReference type="PROSITE" id="PS51257">
    <property type="entry name" value="PROKAR_LIPOPROTEIN"/>
    <property type="match status" value="1"/>
</dbReference>
<dbReference type="GO" id="GO:0019871">
    <property type="term" value="F:sodium channel inhibitor activity"/>
    <property type="evidence" value="ECO:0007669"/>
    <property type="project" value="InterPro"/>
</dbReference>
<accession>A0A224XF48</accession>
<evidence type="ECO:0000256" key="2">
    <source>
        <dbReference type="ARBA" id="ARBA00022525"/>
    </source>
</evidence>
<keyword evidence="2" id="KW-0964">Secreted</keyword>
<dbReference type="SUPFAM" id="SSF57095">
    <property type="entry name" value="Scorpion toxin-like"/>
    <property type="match status" value="1"/>
</dbReference>
<dbReference type="GO" id="GO:0005576">
    <property type="term" value="C:extracellular region"/>
    <property type="evidence" value="ECO:0007669"/>
    <property type="project" value="UniProtKB-SubCell"/>
</dbReference>
<proteinExistence type="predicted"/>
<sequence>MDPTRLVAVFFGVLLLGGCYADNGHPRNEEGNCYRCRYPDRKGFCREICKMHKAESGHCDALNSFCYCEGMEEKNFSIKNVESRNEYF</sequence>
<comment type="subcellular location">
    <subcellularLocation>
        <location evidence="1">Secreted</location>
    </subcellularLocation>
</comment>
<dbReference type="Gene3D" id="3.30.30.10">
    <property type="entry name" value="Knottin, scorpion toxin-like"/>
    <property type="match status" value="1"/>
</dbReference>
<dbReference type="InterPro" id="IPR036574">
    <property type="entry name" value="Scorpion_toxin-like_sf"/>
</dbReference>
<evidence type="ECO:0000256" key="4">
    <source>
        <dbReference type="SAM" id="SignalP"/>
    </source>
</evidence>
<protein>
    <submittedName>
        <fullName evidence="5">Putative Sodium channel toxin</fullName>
    </submittedName>
</protein>
<dbReference type="AlphaFoldDB" id="A0A224XF48"/>
<dbReference type="CDD" id="cd23106">
    <property type="entry name" value="neurotoxins_LC_scorpion"/>
    <property type="match status" value="1"/>
</dbReference>
<reference evidence="5" key="1">
    <citation type="submission" date="2016-10" db="EMBL/GenBank/DDBJ databases">
        <title>Venom proteomic and venom gland transcriptomic analyses of the scorpion Megacormus gertschi Diaz-Najera, 1966 (Scorpiones: Euscorpiidae: Megacorminae).</title>
        <authorList>
            <person name="Santibanez-Lopez C.E."/>
            <person name="Cid-Uribe J.I."/>
            <person name="Zamudio F.Z."/>
            <person name="Batista C.V."/>
            <person name="Ortiz E."/>
            <person name="Possani L.D."/>
        </authorList>
    </citation>
    <scope>NUCLEOTIDE SEQUENCE</scope>
    <source>
        <tissue evidence="5">Venom gland</tissue>
    </source>
</reference>
<keyword evidence="5" id="KW-0407">Ion channel</keyword>
<feature type="chain" id="PRO_5012104001" evidence="4">
    <location>
        <begin position="22"/>
        <end position="88"/>
    </location>
</feature>
<dbReference type="InterPro" id="IPR002061">
    <property type="entry name" value="Scorpion_toxinL/defensin"/>
</dbReference>
<keyword evidence="5" id="KW-0813">Transport</keyword>
<evidence type="ECO:0000256" key="3">
    <source>
        <dbReference type="ARBA" id="ARBA00022656"/>
    </source>
</evidence>
<evidence type="ECO:0000313" key="5">
    <source>
        <dbReference type="EMBL" id="JAW07163.1"/>
    </source>
</evidence>
<evidence type="ECO:0000256" key="1">
    <source>
        <dbReference type="ARBA" id="ARBA00004613"/>
    </source>
</evidence>
<name>A0A224XF48_9SCOR</name>
<dbReference type="Pfam" id="PF00537">
    <property type="entry name" value="Toxin_3"/>
    <property type="match status" value="1"/>
</dbReference>